<keyword evidence="1" id="KW-0378">Hydrolase</keyword>
<gene>
    <name evidence="4" type="ORF">IDH44_02615</name>
</gene>
<dbReference type="GO" id="GO:0005975">
    <property type="term" value="P:carbohydrate metabolic process"/>
    <property type="evidence" value="ECO:0007669"/>
    <property type="project" value="InterPro"/>
</dbReference>
<dbReference type="Gene3D" id="3.20.20.80">
    <property type="entry name" value="Glycosidases"/>
    <property type="match status" value="1"/>
</dbReference>
<dbReference type="Proteomes" id="UP000621560">
    <property type="component" value="Unassembled WGS sequence"/>
</dbReference>
<dbReference type="GO" id="GO:0004565">
    <property type="term" value="F:beta-galactosidase activity"/>
    <property type="evidence" value="ECO:0007669"/>
    <property type="project" value="InterPro"/>
</dbReference>
<keyword evidence="5" id="KW-1185">Reference proteome</keyword>
<organism evidence="4 5">
    <name type="scientific">Paenibacillus sabuli</name>
    <dbReference type="NCBI Taxonomy" id="2772509"/>
    <lineage>
        <taxon>Bacteria</taxon>
        <taxon>Bacillati</taxon>
        <taxon>Bacillota</taxon>
        <taxon>Bacilli</taxon>
        <taxon>Bacillales</taxon>
        <taxon>Paenibacillaceae</taxon>
        <taxon>Paenibacillus</taxon>
    </lineage>
</organism>
<dbReference type="EMBL" id="JACXIZ010000007">
    <property type="protein sequence ID" value="MBD2844071.1"/>
    <property type="molecule type" value="Genomic_DNA"/>
</dbReference>
<evidence type="ECO:0000313" key="4">
    <source>
        <dbReference type="EMBL" id="MBD2844071.1"/>
    </source>
</evidence>
<evidence type="ECO:0000256" key="2">
    <source>
        <dbReference type="ARBA" id="ARBA00023295"/>
    </source>
</evidence>
<name>A0A927BQH3_9BACL</name>
<keyword evidence="2" id="KW-0326">Glycosidase</keyword>
<reference evidence="4" key="1">
    <citation type="submission" date="2020-09" db="EMBL/GenBank/DDBJ databases">
        <title>A novel bacterium of genus Paenibacillus, isolated from South China Sea.</title>
        <authorList>
            <person name="Huang H."/>
            <person name="Mo K."/>
            <person name="Hu Y."/>
        </authorList>
    </citation>
    <scope>NUCLEOTIDE SEQUENCE</scope>
    <source>
        <strain evidence="4">IB182496</strain>
    </source>
</reference>
<evidence type="ECO:0000256" key="1">
    <source>
        <dbReference type="ARBA" id="ARBA00022801"/>
    </source>
</evidence>
<dbReference type="RefSeq" id="WP_190914398.1">
    <property type="nucleotide sequence ID" value="NZ_JACXIZ010000007.1"/>
</dbReference>
<proteinExistence type="predicted"/>
<dbReference type="InterPro" id="IPR013529">
    <property type="entry name" value="Glyco_hydro_42_N"/>
</dbReference>
<dbReference type="SUPFAM" id="SSF51445">
    <property type="entry name" value="(Trans)glycosidases"/>
    <property type="match status" value="1"/>
</dbReference>
<protein>
    <submittedName>
        <fullName evidence="4">Beta-galactosidase</fullName>
    </submittedName>
</protein>
<comment type="caution">
    <text evidence="4">The sequence shown here is derived from an EMBL/GenBank/DDBJ whole genome shotgun (WGS) entry which is preliminary data.</text>
</comment>
<evidence type="ECO:0000313" key="5">
    <source>
        <dbReference type="Proteomes" id="UP000621560"/>
    </source>
</evidence>
<feature type="domain" description="Glycoside hydrolase family 42 N-terminal" evidence="3">
    <location>
        <begin position="544"/>
        <end position="634"/>
    </location>
</feature>
<dbReference type="InterPro" id="IPR017853">
    <property type="entry name" value="GH"/>
</dbReference>
<dbReference type="Pfam" id="PF02449">
    <property type="entry name" value="Glyco_hydro_42"/>
    <property type="match status" value="1"/>
</dbReference>
<accession>A0A927BQH3</accession>
<dbReference type="GO" id="GO:0009341">
    <property type="term" value="C:beta-galactosidase complex"/>
    <property type="evidence" value="ECO:0007669"/>
    <property type="project" value="InterPro"/>
</dbReference>
<evidence type="ECO:0000259" key="3">
    <source>
        <dbReference type="Pfam" id="PF02449"/>
    </source>
</evidence>
<dbReference type="AlphaFoldDB" id="A0A927BQH3"/>
<sequence>MTTRSTAHTNSIPTAGPATGPIAFYDPAFPYAGTRPDEAALARLGERMRIVDADALARALTEALQSGEPHCLVQLHGPYFPLEAWPALLTYLQAGGGLVHAGGAPYRIPVARTADGWTPQDETTAYHQRLGIHEALAVDPAPIARLRANADIPLLTGLEALLPIAPARGLVLHATHARDIPAESGANGPMDMQIQPLLYGISADGREVAAPAVLLDNTKGDCAGGRWLLVTQTLGPRFWCAQGVEALADWAACCARGVLELWVKPGYASYLPGERATLQLQAQRIPRARLPRAAVPETVHCRLEVYKDGTEGALWTHELELAAEAELSLCAVPVPLDIEPGLYRLVCTAAAPGGERRVYRQGWWGFDAARLRRGAPLARGRDYFHRDGQPLPIVGMTYMTSDVSRKFVFLPNAPLWERDMRTMKGAGINLIRTGLWTAWRQVMFTDGHASEEAMRAIDAFLLTAASLELEVTFTFFAFTPEAWEGANPYLDRRSVEAQKRFIAAIVSRHAASTHVHWDLINEPSLFDPQRIFTGPRPLHDAGELEAYAQWLRERHGSIEALRASWMMTADELPSFAAARPPEREEISFDIENMRLPRKHNRWLDYTLFTMAMHNRWAAELGALIRKLAPDRLVTVGQDEALGRGPRPSPLWYAEAVDYTTVHTWWLNDQLVWDSVFAKAPDKPCLVQETGIMYLETPDGRAKRTEGELRDILERKYAYAFATGGAGAVQWIWNTNYYMNNVNESNIGALRADGTEKPEADVSYDFGAFMAQIAPLFADRALEEIAVVYPYSNDFSSRSLAFDATTAAARVLGYELKQPFRAFGEYHLEALAEQPPRLIVVPSPHNFGDAALEALLRHVREHGGTLLVTGPLGLDAYWRSRARLAELTGERRVVNVLREETLLLEGRRHPVSYARKRIGEASKDAYLAASGEADAAVRTDGAWGTDGDGQMVDVGQRSGAAEAEAELRAWPLGAGTLLHCPLPIELSERTATIAAVYDYAIRQAGVTRTMVWHSGGELPGVYGSQLLLRGGQLYTFVSEYAHDARIEVGHPAVGRRYVFTLPRGRCVLFATDEAGEVIASYRELDIEARAAEQVQAPGEAT</sequence>